<dbReference type="InterPro" id="IPR015996">
    <property type="entry name" value="UCP028451"/>
</dbReference>
<keyword evidence="2" id="KW-1185">Reference proteome</keyword>
<dbReference type="OrthoDB" id="9794241at2"/>
<dbReference type="EMBL" id="OMKW01000003">
    <property type="protein sequence ID" value="SPF30041.1"/>
    <property type="molecule type" value="Genomic_DNA"/>
</dbReference>
<dbReference type="PANTHER" id="PTHR36452">
    <property type="entry name" value="CHROMOSOME 12, WHOLE GENOME SHOTGUN SEQUENCE"/>
    <property type="match status" value="1"/>
</dbReference>
<dbReference type="NCBIfam" id="TIGR02453">
    <property type="entry name" value="TIGR02453 family protein"/>
    <property type="match status" value="1"/>
</dbReference>
<reference evidence="1 2" key="1">
    <citation type="submission" date="2018-03" db="EMBL/GenBank/DDBJ databases">
        <authorList>
            <person name="Keele B.F."/>
        </authorList>
    </citation>
    <scope>NUCLEOTIDE SEQUENCE [LARGE SCALE GENOMIC DNA]</scope>
    <source>
        <strain evidence="1 2">CeCT 8812</strain>
    </source>
</reference>
<evidence type="ECO:0000313" key="1">
    <source>
        <dbReference type="EMBL" id="SPF30041.1"/>
    </source>
</evidence>
<evidence type="ECO:0008006" key="3">
    <source>
        <dbReference type="Google" id="ProtNLM"/>
    </source>
</evidence>
<dbReference type="Proteomes" id="UP000244932">
    <property type="component" value="Unassembled WGS sequence"/>
</dbReference>
<dbReference type="PANTHER" id="PTHR36452:SF1">
    <property type="entry name" value="DUF2461 DOMAIN-CONTAINING PROTEIN"/>
    <property type="match status" value="1"/>
</dbReference>
<proteinExistence type="predicted"/>
<dbReference type="Pfam" id="PF09365">
    <property type="entry name" value="DUF2461"/>
    <property type="match status" value="1"/>
</dbReference>
<dbReference type="InterPro" id="IPR012808">
    <property type="entry name" value="CHP02453"/>
</dbReference>
<protein>
    <recommendedName>
        <fullName evidence="3">TIGR02453 family protein</fullName>
    </recommendedName>
</protein>
<dbReference type="RefSeq" id="WP_108782766.1">
    <property type="nucleotide sequence ID" value="NZ_OMKW01000003.1"/>
</dbReference>
<organism evidence="1 2">
    <name type="scientific">Pontivivens insulae</name>
    <dbReference type="NCBI Taxonomy" id="1639689"/>
    <lineage>
        <taxon>Bacteria</taxon>
        <taxon>Pseudomonadati</taxon>
        <taxon>Pseudomonadota</taxon>
        <taxon>Alphaproteobacteria</taxon>
        <taxon>Rhodobacterales</taxon>
        <taxon>Paracoccaceae</taxon>
        <taxon>Pontivivens</taxon>
    </lineage>
</organism>
<evidence type="ECO:0000313" key="2">
    <source>
        <dbReference type="Proteomes" id="UP000244932"/>
    </source>
</evidence>
<dbReference type="AlphaFoldDB" id="A0A2R8ACR2"/>
<accession>A0A2R8ACR2</accession>
<dbReference type="PIRSF" id="PIRSF028451">
    <property type="entry name" value="UCP028451"/>
    <property type="match status" value="1"/>
</dbReference>
<name>A0A2R8ACR2_9RHOB</name>
<sequence length="223" mass="25199">MGSHPEFTTDSFAFLEELAANNEREWYKANRERHREALEDPFARLLGQATEILTAEGIELYGGKRTMFRIQRDTRFSKDKTPYKTTTSGMLTPSGDKKEMGGIVYAQIDAEGGFLGAGYYNLSPKALGPIRRRMIAEPEGLQQMLDHLRRHGRELSMDMALRTMPRGFEAHKDSEVAPYVRLKSLLTSEKPGREAWLDGSIVERLVSMAREVQPLLAYGRVSG</sequence>
<gene>
    <name evidence="1" type="ORF">POI8812_02369</name>
</gene>